<dbReference type="KEGG" id="lacs:H4075_05005"/>
<dbReference type="GO" id="GO:0032049">
    <property type="term" value="P:cardiolipin biosynthetic process"/>
    <property type="evidence" value="ECO:0007669"/>
    <property type="project" value="UniProtKB-ARBA"/>
</dbReference>
<sequence>MSPGKQFPVSAAYSTHNQVQLVRGGRDFFTILFRLLEQAEHSVHLQIYIFEDDETGTEVAAALMKAAQRGVKVYLLLDGYASQHLPDEFITQLKASGVQFRWFEPVFRSRYFYFGRRMHHKIVVIDALHSLVGGVNISNRYNDMPDQPAWLDWALYSKGEVSAELYNLCVEVWNKSGWGKKKNQLLKTEASLHLHGEECLVRVRRNDWVRRKNQISRSYIEMFRKANSHISIMSSYFLPGRAFRRNMTFAAKRGIKIKVIAAGISDISMVKHAERYLYRWMFKNGIELYEYQPNVLHGKLSTYDGKFVTVGSYNVNNISAYASIELNIDIQNNRFVEDVERTLEKIMQNDCIRITEKEFERHNTFIKRIWQRLCYEIIRLIFFLFTFYFKQRD</sequence>
<dbReference type="InterPro" id="IPR025202">
    <property type="entry name" value="PLD-like_dom"/>
</dbReference>
<dbReference type="Pfam" id="PF13091">
    <property type="entry name" value="PLDc_2"/>
    <property type="match status" value="2"/>
</dbReference>
<reference evidence="3" key="1">
    <citation type="submission" date="2020-08" db="EMBL/GenBank/DDBJ databases">
        <title>Lacibacter sp. S13-6-6 genome sequencing.</title>
        <authorList>
            <person name="Jin L."/>
        </authorList>
    </citation>
    <scope>NUCLEOTIDE SEQUENCE [LARGE SCALE GENOMIC DNA]</scope>
    <source>
        <strain evidence="3">S13-6-6</strain>
    </source>
</reference>
<dbReference type="SMART" id="SM00155">
    <property type="entry name" value="PLDc"/>
    <property type="match status" value="2"/>
</dbReference>
<dbReference type="PANTHER" id="PTHR21248:SF23">
    <property type="entry name" value="CARDIOLIPIN SYNTHASE B"/>
    <property type="match status" value="1"/>
</dbReference>
<evidence type="ECO:0000313" key="3">
    <source>
        <dbReference type="Proteomes" id="UP000515344"/>
    </source>
</evidence>
<gene>
    <name evidence="2" type="ORF">H4075_05005</name>
</gene>
<dbReference type="SUPFAM" id="SSF56024">
    <property type="entry name" value="Phospholipase D/nuclease"/>
    <property type="match status" value="2"/>
</dbReference>
<dbReference type="Proteomes" id="UP000515344">
    <property type="component" value="Chromosome"/>
</dbReference>
<keyword evidence="3" id="KW-1185">Reference proteome</keyword>
<dbReference type="PIRSF" id="PIRSF000850">
    <property type="entry name" value="Phospholipase_D_PSS"/>
    <property type="match status" value="1"/>
</dbReference>
<evidence type="ECO:0000313" key="2">
    <source>
        <dbReference type="EMBL" id="QNA45565.1"/>
    </source>
</evidence>
<proteinExistence type="predicted"/>
<name>A0A7G5XJB2_9BACT</name>
<dbReference type="EMBL" id="CP060007">
    <property type="protein sequence ID" value="QNA45565.1"/>
    <property type="molecule type" value="Genomic_DNA"/>
</dbReference>
<dbReference type="PROSITE" id="PS50035">
    <property type="entry name" value="PLD"/>
    <property type="match status" value="2"/>
</dbReference>
<dbReference type="PANTHER" id="PTHR21248">
    <property type="entry name" value="CARDIOLIPIN SYNTHASE"/>
    <property type="match status" value="1"/>
</dbReference>
<dbReference type="CDD" id="cd09110">
    <property type="entry name" value="PLDc_CLS_1"/>
    <property type="match status" value="1"/>
</dbReference>
<dbReference type="GO" id="GO:0008808">
    <property type="term" value="F:cardiolipin synthase activity"/>
    <property type="evidence" value="ECO:0007669"/>
    <property type="project" value="TreeGrafter"/>
</dbReference>
<dbReference type="RefSeq" id="WP_182804732.1">
    <property type="nucleotide sequence ID" value="NZ_CP060007.1"/>
</dbReference>
<dbReference type="Gene3D" id="3.30.870.10">
    <property type="entry name" value="Endonuclease Chain A"/>
    <property type="match status" value="2"/>
</dbReference>
<dbReference type="InterPro" id="IPR001736">
    <property type="entry name" value="PLipase_D/transphosphatidylase"/>
</dbReference>
<feature type="domain" description="PLD phosphodiesterase" evidence="1">
    <location>
        <begin position="292"/>
        <end position="319"/>
    </location>
</feature>
<dbReference type="GO" id="GO:0016020">
    <property type="term" value="C:membrane"/>
    <property type="evidence" value="ECO:0007669"/>
    <property type="project" value="TreeGrafter"/>
</dbReference>
<accession>A0A7G5XJB2</accession>
<organism evidence="2 3">
    <name type="scientific">Lacibacter sediminis</name>
    <dbReference type="NCBI Taxonomy" id="2760713"/>
    <lineage>
        <taxon>Bacteria</taxon>
        <taxon>Pseudomonadati</taxon>
        <taxon>Bacteroidota</taxon>
        <taxon>Chitinophagia</taxon>
        <taxon>Chitinophagales</taxon>
        <taxon>Chitinophagaceae</taxon>
        <taxon>Lacibacter</taxon>
    </lineage>
</organism>
<feature type="domain" description="PLD phosphodiesterase" evidence="1">
    <location>
        <begin position="114"/>
        <end position="141"/>
    </location>
</feature>
<dbReference type="AlphaFoldDB" id="A0A7G5XJB2"/>
<evidence type="ECO:0000259" key="1">
    <source>
        <dbReference type="PROSITE" id="PS50035"/>
    </source>
</evidence>
<protein>
    <submittedName>
        <fullName evidence="2">Phospholipase</fullName>
    </submittedName>
</protein>